<evidence type="ECO:0000256" key="8">
    <source>
        <dbReference type="ARBA" id="ARBA00038408"/>
    </source>
</evidence>
<dbReference type="SUPFAM" id="SSF54534">
    <property type="entry name" value="FKBP-like"/>
    <property type="match status" value="1"/>
</dbReference>
<feature type="signal peptide" evidence="12">
    <location>
        <begin position="1"/>
        <end position="29"/>
    </location>
</feature>
<dbReference type="InterPro" id="IPR052029">
    <property type="entry name" value="PpiD_chaperone"/>
</dbReference>
<dbReference type="Proteomes" id="UP000315440">
    <property type="component" value="Unassembled WGS sequence"/>
</dbReference>
<keyword evidence="15" id="KW-1185">Reference proteome</keyword>
<dbReference type="InterPro" id="IPR000297">
    <property type="entry name" value="PPIase_PpiC"/>
</dbReference>
<keyword evidence="11" id="KW-0697">Rotamase</keyword>
<comment type="caution">
    <text evidence="14">The sequence shown here is derived from an EMBL/GenBank/DDBJ whole genome shotgun (WGS) entry which is preliminary data.</text>
</comment>
<dbReference type="InterPro" id="IPR027304">
    <property type="entry name" value="Trigger_fact/SurA_dom_sf"/>
</dbReference>
<dbReference type="GO" id="GO:0003755">
    <property type="term" value="F:peptidyl-prolyl cis-trans isomerase activity"/>
    <property type="evidence" value="ECO:0007669"/>
    <property type="project" value="UniProtKB-KW"/>
</dbReference>
<evidence type="ECO:0000256" key="4">
    <source>
        <dbReference type="ARBA" id="ARBA00022692"/>
    </source>
</evidence>
<proteinExistence type="inferred from homology"/>
<evidence type="ECO:0000256" key="11">
    <source>
        <dbReference type="PROSITE-ProRule" id="PRU00278"/>
    </source>
</evidence>
<organism evidence="14 15">
    <name type="scientific">Pseudobythopirellula maris</name>
    <dbReference type="NCBI Taxonomy" id="2527991"/>
    <lineage>
        <taxon>Bacteria</taxon>
        <taxon>Pseudomonadati</taxon>
        <taxon>Planctomycetota</taxon>
        <taxon>Planctomycetia</taxon>
        <taxon>Pirellulales</taxon>
        <taxon>Lacipirellulaceae</taxon>
        <taxon>Pseudobythopirellula</taxon>
    </lineage>
</organism>
<evidence type="ECO:0000256" key="12">
    <source>
        <dbReference type="SAM" id="SignalP"/>
    </source>
</evidence>
<evidence type="ECO:0000256" key="10">
    <source>
        <dbReference type="ARBA" id="ARBA00042775"/>
    </source>
</evidence>
<comment type="similarity">
    <text evidence="8">Belongs to the PpiD chaperone family.</text>
</comment>
<keyword evidence="5" id="KW-1133">Transmembrane helix</keyword>
<evidence type="ECO:0000256" key="7">
    <source>
        <dbReference type="ARBA" id="ARBA00023186"/>
    </source>
</evidence>
<name>A0A5C5ZMD3_9BACT</name>
<protein>
    <recommendedName>
        <fullName evidence="9">Periplasmic chaperone PpiD</fullName>
    </recommendedName>
    <alternativeName>
        <fullName evidence="10">Periplasmic folding chaperone</fullName>
    </alternativeName>
</protein>
<accession>A0A5C5ZMD3</accession>
<evidence type="ECO:0000256" key="5">
    <source>
        <dbReference type="ARBA" id="ARBA00022989"/>
    </source>
</evidence>
<feature type="domain" description="PpiC" evidence="13">
    <location>
        <begin position="204"/>
        <end position="310"/>
    </location>
</feature>
<evidence type="ECO:0000313" key="15">
    <source>
        <dbReference type="Proteomes" id="UP000315440"/>
    </source>
</evidence>
<dbReference type="Pfam" id="PF13145">
    <property type="entry name" value="Rotamase_2"/>
    <property type="match status" value="1"/>
</dbReference>
<keyword evidence="11 14" id="KW-0413">Isomerase</keyword>
<comment type="subcellular location">
    <subcellularLocation>
        <location evidence="1">Cell inner membrane</location>
        <topology evidence="1">Single-pass type II membrane protein</topology>
        <orientation evidence="1">Periplasmic side</orientation>
    </subcellularLocation>
</comment>
<dbReference type="SUPFAM" id="SSF109998">
    <property type="entry name" value="Triger factor/SurA peptide-binding domain-like"/>
    <property type="match status" value="1"/>
</dbReference>
<dbReference type="Gene3D" id="1.10.4030.10">
    <property type="entry name" value="Porin chaperone SurA, peptide-binding domain"/>
    <property type="match status" value="1"/>
</dbReference>
<keyword evidence="7" id="KW-0143">Chaperone</keyword>
<dbReference type="InterPro" id="IPR046357">
    <property type="entry name" value="PPIase_dom_sf"/>
</dbReference>
<evidence type="ECO:0000256" key="3">
    <source>
        <dbReference type="ARBA" id="ARBA00022519"/>
    </source>
</evidence>
<dbReference type="GO" id="GO:0005886">
    <property type="term" value="C:plasma membrane"/>
    <property type="evidence" value="ECO:0007669"/>
    <property type="project" value="UniProtKB-SubCell"/>
</dbReference>
<keyword evidence="2" id="KW-1003">Cell membrane</keyword>
<reference evidence="14 15" key="1">
    <citation type="submission" date="2019-02" db="EMBL/GenBank/DDBJ databases">
        <title>Deep-cultivation of Planctomycetes and their phenomic and genomic characterization uncovers novel biology.</title>
        <authorList>
            <person name="Wiegand S."/>
            <person name="Jogler M."/>
            <person name="Boedeker C."/>
            <person name="Pinto D."/>
            <person name="Vollmers J."/>
            <person name="Rivas-Marin E."/>
            <person name="Kohn T."/>
            <person name="Peeters S.H."/>
            <person name="Heuer A."/>
            <person name="Rast P."/>
            <person name="Oberbeckmann S."/>
            <person name="Bunk B."/>
            <person name="Jeske O."/>
            <person name="Meyerdierks A."/>
            <person name="Storesund J.E."/>
            <person name="Kallscheuer N."/>
            <person name="Luecker S."/>
            <person name="Lage O.M."/>
            <person name="Pohl T."/>
            <person name="Merkel B.J."/>
            <person name="Hornburger P."/>
            <person name="Mueller R.-W."/>
            <person name="Bruemmer F."/>
            <person name="Labrenz M."/>
            <person name="Spormann A.M."/>
            <person name="Op Den Camp H."/>
            <person name="Overmann J."/>
            <person name="Amann R."/>
            <person name="Jetten M.S.M."/>
            <person name="Mascher T."/>
            <person name="Medema M.H."/>
            <person name="Devos D.P."/>
            <person name="Kaster A.-K."/>
            <person name="Ovreas L."/>
            <person name="Rohde M."/>
            <person name="Galperin M.Y."/>
            <person name="Jogler C."/>
        </authorList>
    </citation>
    <scope>NUCLEOTIDE SEQUENCE [LARGE SCALE GENOMIC DNA]</scope>
    <source>
        <strain evidence="14 15">Mal64</strain>
    </source>
</reference>
<evidence type="ECO:0000313" key="14">
    <source>
        <dbReference type="EMBL" id="TWT88320.1"/>
    </source>
</evidence>
<evidence type="ECO:0000256" key="9">
    <source>
        <dbReference type="ARBA" id="ARBA00040743"/>
    </source>
</evidence>
<dbReference type="Gene3D" id="3.10.50.40">
    <property type="match status" value="1"/>
</dbReference>
<evidence type="ECO:0000256" key="2">
    <source>
        <dbReference type="ARBA" id="ARBA00022475"/>
    </source>
</evidence>
<keyword evidence="3" id="KW-0997">Cell inner membrane</keyword>
<evidence type="ECO:0000256" key="6">
    <source>
        <dbReference type="ARBA" id="ARBA00023136"/>
    </source>
</evidence>
<keyword evidence="12" id="KW-0732">Signal</keyword>
<gene>
    <name evidence="14" type="primary">prsA2</name>
    <name evidence="14" type="ORF">Mal64_17990</name>
</gene>
<keyword evidence="6" id="KW-0472">Membrane</keyword>
<evidence type="ECO:0000259" key="13">
    <source>
        <dbReference type="PROSITE" id="PS50198"/>
    </source>
</evidence>
<dbReference type="PANTHER" id="PTHR47529">
    <property type="entry name" value="PEPTIDYL-PROLYL CIS-TRANS ISOMERASE D"/>
    <property type="match status" value="1"/>
</dbReference>
<dbReference type="EMBL" id="SJPQ01000002">
    <property type="protein sequence ID" value="TWT88320.1"/>
    <property type="molecule type" value="Genomic_DNA"/>
</dbReference>
<feature type="chain" id="PRO_5023150563" description="Periplasmic chaperone PpiD" evidence="12">
    <location>
        <begin position="30"/>
        <end position="374"/>
    </location>
</feature>
<evidence type="ECO:0000256" key="1">
    <source>
        <dbReference type="ARBA" id="ARBA00004382"/>
    </source>
</evidence>
<dbReference type="PANTHER" id="PTHR47529:SF1">
    <property type="entry name" value="PERIPLASMIC CHAPERONE PPID"/>
    <property type="match status" value="1"/>
</dbReference>
<sequence length="374" mass="42114" precursor="true">MRALHRISAPLVFTTIALFAAAFAPAARANEAQPIEECEIVAKVNDQVILAGELMWEVNLQIEQRLATMPPEMRSQVPPAEMEMVKRMLMQQSLMAMLDLKLFYSDFRRKAPKADLAAIHRSMESTFYKNEAPVLMERVGVDDISQLEERLNELGTTLAERKADFFQKMIARSWLQENIDYNKEVTHDDMLAYYAEHQEEYAVPNRARWEELAVHFDRFQTKGDAWRAIATLGNVAHQASVSAGAGPAFTEIAKSSSHGFSAADGGGHDWTTQGALASEAIDRALFELPVGQMSPILESPQGFHIVRVIERQEAGHTPFREVQSDIRTKIRSERFDKVINSKVAKMKESARIWTVFTGDLKRPEVAQAEAPAQR</sequence>
<dbReference type="AlphaFoldDB" id="A0A5C5ZMD3"/>
<keyword evidence="4" id="KW-0812">Transmembrane</keyword>
<dbReference type="PROSITE" id="PS50198">
    <property type="entry name" value="PPIC_PPIASE_2"/>
    <property type="match status" value="1"/>
</dbReference>